<dbReference type="AlphaFoldDB" id="A0A9D1PS71"/>
<protein>
    <recommendedName>
        <fullName evidence="4">Outer membrane protein beta-barrel domain-containing protein</fullName>
    </recommendedName>
</protein>
<feature type="signal peptide" evidence="1">
    <location>
        <begin position="1"/>
        <end position="19"/>
    </location>
</feature>
<evidence type="ECO:0000313" key="3">
    <source>
        <dbReference type="Proteomes" id="UP000823936"/>
    </source>
</evidence>
<feature type="chain" id="PRO_5038450562" description="Outer membrane protein beta-barrel domain-containing protein" evidence="1">
    <location>
        <begin position="20"/>
        <end position="232"/>
    </location>
</feature>
<reference evidence="2" key="2">
    <citation type="submission" date="2021-04" db="EMBL/GenBank/DDBJ databases">
        <authorList>
            <person name="Gilroy R."/>
        </authorList>
    </citation>
    <scope>NUCLEOTIDE SEQUENCE</scope>
    <source>
        <strain evidence="2">Gambia11-129</strain>
    </source>
</reference>
<gene>
    <name evidence="2" type="ORF">IAB12_02315</name>
</gene>
<comment type="caution">
    <text evidence="2">The sequence shown here is derived from an EMBL/GenBank/DDBJ whole genome shotgun (WGS) entry which is preliminary data.</text>
</comment>
<sequence length="232" mass="25080">MKKIALLLLALVLVFPVFAADNRVDFSMGYGGTFLYSTEVKSDPTEIQKLDFTFSGANYFLADGDMGIAYAVDLAMPTVLTIGNDNTNYIDAYKLAVDAAKLEGIKANLINFDLGLSVMFDYNLDITEELSMDFAAGLGYDWTTVGYKASAGGEKFKESINIHTISVDTQVAVNYAFAESFAVRGGLNVSMPFAAFMQTSSQEGSVSEKSELMNLKAIGFGISGFVGVSYLY</sequence>
<organism evidence="2 3">
    <name type="scientific">Candidatus Ornithospirochaeta avicola</name>
    <dbReference type="NCBI Taxonomy" id="2840896"/>
    <lineage>
        <taxon>Bacteria</taxon>
        <taxon>Pseudomonadati</taxon>
        <taxon>Spirochaetota</taxon>
        <taxon>Spirochaetia</taxon>
        <taxon>Spirochaetales</taxon>
        <taxon>Spirochaetaceae</taxon>
        <taxon>Spirochaetaceae incertae sedis</taxon>
        <taxon>Candidatus Ornithospirochaeta</taxon>
    </lineage>
</organism>
<accession>A0A9D1PS71</accession>
<evidence type="ECO:0000256" key="1">
    <source>
        <dbReference type="SAM" id="SignalP"/>
    </source>
</evidence>
<reference evidence="2" key="1">
    <citation type="journal article" date="2021" name="PeerJ">
        <title>Extensive microbial diversity within the chicken gut microbiome revealed by metagenomics and culture.</title>
        <authorList>
            <person name="Gilroy R."/>
            <person name="Ravi A."/>
            <person name="Getino M."/>
            <person name="Pursley I."/>
            <person name="Horton D.L."/>
            <person name="Alikhan N.F."/>
            <person name="Baker D."/>
            <person name="Gharbi K."/>
            <person name="Hall N."/>
            <person name="Watson M."/>
            <person name="Adriaenssens E.M."/>
            <person name="Foster-Nyarko E."/>
            <person name="Jarju S."/>
            <person name="Secka A."/>
            <person name="Antonio M."/>
            <person name="Oren A."/>
            <person name="Chaudhuri R.R."/>
            <person name="La Ragione R."/>
            <person name="Hildebrand F."/>
            <person name="Pallen M.J."/>
        </authorList>
    </citation>
    <scope>NUCLEOTIDE SEQUENCE</scope>
    <source>
        <strain evidence="2">Gambia11-129</strain>
    </source>
</reference>
<proteinExistence type="predicted"/>
<evidence type="ECO:0000313" key="2">
    <source>
        <dbReference type="EMBL" id="HIV98598.1"/>
    </source>
</evidence>
<dbReference type="EMBL" id="DXHU01000008">
    <property type="protein sequence ID" value="HIV98598.1"/>
    <property type="molecule type" value="Genomic_DNA"/>
</dbReference>
<evidence type="ECO:0008006" key="4">
    <source>
        <dbReference type="Google" id="ProtNLM"/>
    </source>
</evidence>
<dbReference type="Proteomes" id="UP000823936">
    <property type="component" value="Unassembled WGS sequence"/>
</dbReference>
<name>A0A9D1PS71_9SPIO</name>
<keyword evidence="1" id="KW-0732">Signal</keyword>